<sequence>MRKRSRNVSLAILGAAAFGLAGCKSEETDASAFPDEASCVAAADQGSLFFTAEDCQTAFAQAQQDHLETAPRYESLEVCEAEHGAGNCGGDPAAQESGGGGSIFMPLMMGYLLGSALSGSNRGVMSQPLSRTANGGFATPSGDTRLATNSGTGKVQPAAFNKGPTTMGQPPMTRAQVAQRGGFGQTAASRGGGTRSVGG</sequence>
<dbReference type="EMBL" id="CP025408">
    <property type="protein sequence ID" value="AUH35315.1"/>
    <property type="molecule type" value="Genomic_DNA"/>
</dbReference>
<feature type="chain" id="PRO_5014947018" description="DUF1190 domain-containing protein" evidence="2">
    <location>
        <begin position="22"/>
        <end position="199"/>
    </location>
</feature>
<gene>
    <name evidence="3" type="ORF">CUV01_08660</name>
</gene>
<name>A0A2K9EU52_9RHOB</name>
<evidence type="ECO:0008006" key="5">
    <source>
        <dbReference type="Google" id="ProtNLM"/>
    </source>
</evidence>
<proteinExistence type="predicted"/>
<keyword evidence="2" id="KW-0732">Signal</keyword>
<evidence type="ECO:0000313" key="4">
    <source>
        <dbReference type="Proteomes" id="UP000233742"/>
    </source>
</evidence>
<dbReference type="RefSeq" id="WP_101461967.1">
    <property type="nucleotide sequence ID" value="NZ_CP025408.1"/>
</dbReference>
<reference evidence="3 4" key="1">
    <citation type="submission" date="2017-12" db="EMBL/GenBank/DDBJ databases">
        <authorList>
            <person name="Hurst M.R.H."/>
        </authorList>
    </citation>
    <scope>NUCLEOTIDE SEQUENCE [LARGE SCALE GENOMIC DNA]</scope>
    <source>
        <strain evidence="3 4">BM15</strain>
    </source>
</reference>
<protein>
    <recommendedName>
        <fullName evidence="5">DUF1190 domain-containing protein</fullName>
    </recommendedName>
</protein>
<dbReference type="PROSITE" id="PS51257">
    <property type="entry name" value="PROKAR_LIPOPROTEIN"/>
    <property type="match status" value="1"/>
</dbReference>
<dbReference type="Proteomes" id="UP000233742">
    <property type="component" value="Chromosome"/>
</dbReference>
<dbReference type="Pfam" id="PF06693">
    <property type="entry name" value="DUF1190"/>
    <property type="match status" value="1"/>
</dbReference>
<accession>A0A2K9EU52</accession>
<organism evidence="3 4">
    <name type="scientific">Paracoccus tegillarcae</name>
    <dbReference type="NCBI Taxonomy" id="1529068"/>
    <lineage>
        <taxon>Bacteria</taxon>
        <taxon>Pseudomonadati</taxon>
        <taxon>Pseudomonadota</taxon>
        <taxon>Alphaproteobacteria</taxon>
        <taxon>Rhodobacterales</taxon>
        <taxon>Paracoccaceae</taxon>
        <taxon>Paracoccus</taxon>
    </lineage>
</organism>
<feature type="compositionally biased region" description="Gly residues" evidence="1">
    <location>
        <begin position="190"/>
        <end position="199"/>
    </location>
</feature>
<feature type="signal peptide" evidence="2">
    <location>
        <begin position="1"/>
        <end position="21"/>
    </location>
</feature>
<dbReference type="KEGG" id="paro:CUV01_08660"/>
<evidence type="ECO:0000256" key="2">
    <source>
        <dbReference type="SAM" id="SignalP"/>
    </source>
</evidence>
<evidence type="ECO:0000313" key="3">
    <source>
        <dbReference type="EMBL" id="AUH35315.1"/>
    </source>
</evidence>
<evidence type="ECO:0000256" key="1">
    <source>
        <dbReference type="SAM" id="MobiDB-lite"/>
    </source>
</evidence>
<feature type="region of interest" description="Disordered" evidence="1">
    <location>
        <begin position="127"/>
        <end position="199"/>
    </location>
</feature>
<dbReference type="OrthoDB" id="8160435at2"/>
<dbReference type="AlphaFoldDB" id="A0A2K9EU52"/>
<keyword evidence="4" id="KW-1185">Reference proteome</keyword>
<dbReference type="InterPro" id="IPR009576">
    <property type="entry name" value="Biofilm_formation_YgiB"/>
</dbReference>